<dbReference type="EMBL" id="BK067092">
    <property type="protein sequence ID" value="DBA56538.1"/>
    <property type="molecule type" value="Genomic_RNA"/>
</dbReference>
<sequence>MSKLVLLFVLLNGCFITVIGEANYCLKDDTNCNEKGEEIDDDEMILTNCDTAEPGKMAQCYGERFSMGMITAIELNDGLFKAMRRAQKRPLGTYYSIGYETGNEPGLVVAEQDIYNFKRSVKLPLSLGVYKDRTFLLSPNAEKRPVLLYLYNEVHTVPELLTDEMLKVTGGPGQHVLYMHPEASKMGEPKQDCTRVGSDKYIRALENREYTTLVVPGDLWCPQTLTSNHDIVYGSMEKTTIAIGGVSQATYRMKWAVIRNREGLQLFGKIPDGIKLPVF</sequence>
<proteinExistence type="predicted"/>
<reference evidence="1" key="1">
    <citation type="journal article" date="2024" name="Microb. Genom.">
        <title>The hidden RNA viruses in Blattodea (cockroach and termite).</title>
        <authorList>
            <person name="Fan J."/>
            <person name="Jiang S."/>
            <person name="Li W."/>
            <person name="Li J."/>
            <person name="Pang R."/>
            <person name="Wu H."/>
        </authorList>
    </citation>
    <scope>NUCLEOTIDE SEQUENCE</scope>
    <source>
        <strain evidence="1">CN2016</strain>
    </source>
</reference>
<organism evidence="1">
    <name type="scientific">Cryptocercus pudacuoensis jingmenvirus</name>
    <dbReference type="NCBI Taxonomy" id="3133548"/>
    <lineage>
        <taxon>Viruses</taxon>
        <taxon>Riboviria</taxon>
        <taxon>Orthornavirae</taxon>
        <taxon>Kitrinoviricota</taxon>
        <taxon>Flasuviricetes</taxon>
        <taxon>Amarillovirales</taxon>
        <taxon>Flaviviridae</taxon>
    </lineage>
</organism>
<accession>A0AAT9JF19</accession>
<evidence type="ECO:0000313" key="1">
    <source>
        <dbReference type="EMBL" id="DBA56538.1"/>
    </source>
</evidence>
<protein>
    <submittedName>
        <fullName evidence="1">Capsid protein</fullName>
    </submittedName>
</protein>
<name>A0AAT9JF19_9FLAV</name>